<organism evidence="10 11">
    <name type="scientific">Bifidobacterium favimelis</name>
    <dbReference type="NCBI Taxonomy" id="3122979"/>
    <lineage>
        <taxon>Bacteria</taxon>
        <taxon>Bacillati</taxon>
        <taxon>Actinomycetota</taxon>
        <taxon>Actinomycetes</taxon>
        <taxon>Bifidobacteriales</taxon>
        <taxon>Bifidobacteriaceae</taxon>
        <taxon>Bifidobacterium</taxon>
    </lineage>
</organism>
<dbReference type="InterPro" id="IPR038063">
    <property type="entry name" value="Transpep_catalytic_dom"/>
</dbReference>
<keyword evidence="8" id="KW-1133">Transmembrane helix</keyword>
<accession>A0ABU8ZMP3</accession>
<dbReference type="EC" id="2.-.-.-" evidence="10"/>
<dbReference type="PANTHER" id="PTHR30582">
    <property type="entry name" value="L,D-TRANSPEPTIDASE"/>
    <property type="match status" value="1"/>
</dbReference>
<dbReference type="EMBL" id="JBANBB010000001">
    <property type="protein sequence ID" value="MEK0306510.1"/>
    <property type="molecule type" value="Genomic_DNA"/>
</dbReference>
<evidence type="ECO:0000256" key="3">
    <source>
        <dbReference type="ARBA" id="ARBA00022960"/>
    </source>
</evidence>
<proteinExistence type="predicted"/>
<evidence type="ECO:0000256" key="4">
    <source>
        <dbReference type="ARBA" id="ARBA00022984"/>
    </source>
</evidence>
<keyword evidence="8" id="KW-0472">Membrane</keyword>
<dbReference type="Proteomes" id="UP001373159">
    <property type="component" value="Unassembled WGS sequence"/>
</dbReference>
<keyword evidence="5 6" id="KW-0961">Cell wall biogenesis/degradation</keyword>
<feature type="transmembrane region" description="Helical" evidence="8">
    <location>
        <begin position="27"/>
        <end position="47"/>
    </location>
</feature>
<evidence type="ECO:0000256" key="1">
    <source>
        <dbReference type="ARBA" id="ARBA00004752"/>
    </source>
</evidence>
<feature type="active site" description="Proton donor/acceptor" evidence="6">
    <location>
        <position position="201"/>
    </location>
</feature>
<dbReference type="Gene3D" id="2.40.440.10">
    <property type="entry name" value="L,D-transpeptidase catalytic domain-like"/>
    <property type="match status" value="1"/>
</dbReference>
<dbReference type="GO" id="GO:0016740">
    <property type="term" value="F:transferase activity"/>
    <property type="evidence" value="ECO:0007669"/>
    <property type="project" value="UniProtKB-KW"/>
</dbReference>
<feature type="active site" description="Nucleophile" evidence="6">
    <location>
        <position position="228"/>
    </location>
</feature>
<dbReference type="RefSeq" id="WP_340469041.1">
    <property type="nucleotide sequence ID" value="NZ_JBANBB010000001.1"/>
</dbReference>
<feature type="compositionally biased region" description="Basic and acidic residues" evidence="7">
    <location>
        <begin position="94"/>
        <end position="111"/>
    </location>
</feature>
<keyword evidence="3 6" id="KW-0133">Cell shape</keyword>
<dbReference type="PROSITE" id="PS52029">
    <property type="entry name" value="LD_TPASE"/>
    <property type="match status" value="1"/>
</dbReference>
<feature type="region of interest" description="Disordered" evidence="7">
    <location>
        <begin position="48"/>
        <end position="128"/>
    </location>
</feature>
<keyword evidence="4 6" id="KW-0573">Peptidoglycan synthesis</keyword>
<dbReference type="SUPFAM" id="SSF141523">
    <property type="entry name" value="L,D-transpeptidase catalytic domain-like"/>
    <property type="match status" value="1"/>
</dbReference>
<dbReference type="PANTHER" id="PTHR30582:SF2">
    <property type="entry name" value="L,D-TRANSPEPTIDASE YCIB-RELATED"/>
    <property type="match status" value="1"/>
</dbReference>
<sequence length="252" mass="27065">MPKPAGRVVQALRSGLRALLAPRNRTLLVVLSAALSTLLVIVLVNVLPTDRPGPTPSTHAAAESVRGGSAAPTPAHSTPSDGANSHRGTKGTGKGKDKGDRTPARGKRVDWRSPSQSVPYPDPLAHPDLELDVSIGDQRVYVRAGGKTLYTMYASTGMDGSTPRGTFEIEAERGDYFFNSQEGMGARYYTSFNRHGVFLFHTVPTDSRGNYIDSEADLLGRRPSSHGCVRLTIPDAKWIMDKIPTGTKVVIS</sequence>
<evidence type="ECO:0000256" key="2">
    <source>
        <dbReference type="ARBA" id="ARBA00022679"/>
    </source>
</evidence>
<evidence type="ECO:0000256" key="8">
    <source>
        <dbReference type="SAM" id="Phobius"/>
    </source>
</evidence>
<evidence type="ECO:0000256" key="7">
    <source>
        <dbReference type="SAM" id="MobiDB-lite"/>
    </source>
</evidence>
<dbReference type="InterPro" id="IPR005490">
    <property type="entry name" value="LD_TPept_cat_dom"/>
</dbReference>
<dbReference type="InterPro" id="IPR050979">
    <property type="entry name" value="LD-transpeptidase"/>
</dbReference>
<keyword evidence="8" id="KW-0812">Transmembrane</keyword>
<evidence type="ECO:0000313" key="10">
    <source>
        <dbReference type="EMBL" id="MEK0306510.1"/>
    </source>
</evidence>
<evidence type="ECO:0000313" key="11">
    <source>
        <dbReference type="Proteomes" id="UP001373159"/>
    </source>
</evidence>
<comment type="caution">
    <text evidence="10">The sequence shown here is derived from an EMBL/GenBank/DDBJ whole genome shotgun (WGS) entry which is preliminary data.</text>
</comment>
<keyword evidence="2 10" id="KW-0808">Transferase</keyword>
<evidence type="ECO:0000256" key="6">
    <source>
        <dbReference type="PROSITE-ProRule" id="PRU01373"/>
    </source>
</evidence>
<keyword evidence="11" id="KW-1185">Reference proteome</keyword>
<evidence type="ECO:0000256" key="5">
    <source>
        <dbReference type="ARBA" id="ARBA00023316"/>
    </source>
</evidence>
<protein>
    <submittedName>
        <fullName evidence="10">L,D-transpeptidase</fullName>
        <ecNumber evidence="10">2.-.-.-</ecNumber>
    </submittedName>
</protein>
<feature type="domain" description="L,D-TPase catalytic" evidence="9">
    <location>
        <begin position="129"/>
        <end position="252"/>
    </location>
</feature>
<reference evidence="10 11" key="1">
    <citation type="submission" date="2024-02" db="EMBL/GenBank/DDBJ databases">
        <title>Bifidobacterium honeyensis sp. nov., isolated from the comb honey.</title>
        <authorList>
            <person name="Liu W."/>
            <person name="Li Y."/>
        </authorList>
    </citation>
    <scope>NUCLEOTIDE SEQUENCE [LARGE SCALE GENOMIC DNA]</scope>
    <source>
        <strain evidence="10 11">IMAU50988</strain>
    </source>
</reference>
<dbReference type="Pfam" id="PF03734">
    <property type="entry name" value="YkuD"/>
    <property type="match status" value="1"/>
</dbReference>
<gene>
    <name evidence="10" type="ORF">V8P97_03365</name>
</gene>
<name>A0ABU8ZMP3_9BIFI</name>
<comment type="pathway">
    <text evidence="1 6">Cell wall biogenesis; peptidoglycan biosynthesis.</text>
</comment>
<evidence type="ECO:0000259" key="9">
    <source>
        <dbReference type="PROSITE" id="PS52029"/>
    </source>
</evidence>
<dbReference type="CDD" id="cd16913">
    <property type="entry name" value="YkuD_like"/>
    <property type="match status" value="1"/>
</dbReference>